<feature type="region of interest" description="Disordered" evidence="1">
    <location>
        <begin position="1"/>
        <end position="64"/>
    </location>
</feature>
<sequence>MKRNNDETVPTTKKHKKEGKSKKKNESLPPDVRTLWVKKATSSQAPRPENRPEDYEPGDSDFRQEKLPVHIPLDPTKKIIIKFDSSLPTKSAFCFVDENGILNLVTAPFESFKRINESAVPLPKKKVGPPCIGFHNTINGTKVKINCPFGIKSQMKDNAYWNKQQWIHCLGCKILYNNLVYNPNARAAEADDDEEKRQIMLESSIFAHNQANLFRRTFDVEEALKDKAQTLIRNKECSKGFQDVSYSLVLRVLRNGGFIHLRTQADVDVIRKPLTKAKQGDHLKWIKANTHRGFRTGAELILLTEAGLNMLSIDCSNSTKKIDEIGQTIVADSWGFNRLSNSLSERATDRLLREILAGNYADGDAAFERRNVG</sequence>
<name>A0A507DXK6_9FUNG</name>
<keyword evidence="3" id="KW-1185">Reference proteome</keyword>
<dbReference type="Proteomes" id="UP000320333">
    <property type="component" value="Unassembled WGS sequence"/>
</dbReference>
<feature type="compositionally biased region" description="Basic and acidic residues" evidence="1">
    <location>
        <begin position="48"/>
        <end position="64"/>
    </location>
</feature>
<evidence type="ECO:0000313" key="3">
    <source>
        <dbReference type="Proteomes" id="UP000320333"/>
    </source>
</evidence>
<evidence type="ECO:0000256" key="1">
    <source>
        <dbReference type="SAM" id="MobiDB-lite"/>
    </source>
</evidence>
<dbReference type="EMBL" id="QEAP01000825">
    <property type="protein sequence ID" value="TPX55905.1"/>
    <property type="molecule type" value="Genomic_DNA"/>
</dbReference>
<dbReference type="AlphaFoldDB" id="A0A507DXK6"/>
<feature type="compositionally biased region" description="Basic residues" evidence="1">
    <location>
        <begin position="12"/>
        <end position="23"/>
    </location>
</feature>
<reference evidence="2 3" key="1">
    <citation type="journal article" date="2019" name="Sci. Rep.">
        <title>Comparative genomics of chytrid fungi reveal insights into the obligate biotrophic and pathogenic lifestyle of Synchytrium endobioticum.</title>
        <authorList>
            <person name="van de Vossenberg B.T.L.H."/>
            <person name="Warris S."/>
            <person name="Nguyen H.D.T."/>
            <person name="van Gent-Pelzer M.P.E."/>
            <person name="Joly D.L."/>
            <person name="van de Geest H.C."/>
            <person name="Bonants P.J.M."/>
            <person name="Smith D.S."/>
            <person name="Levesque C.A."/>
            <person name="van der Lee T.A.J."/>
        </authorList>
    </citation>
    <scope>NUCLEOTIDE SEQUENCE [LARGE SCALE GENOMIC DNA]</scope>
    <source>
        <strain evidence="2 3">CBS 675.73</strain>
    </source>
</reference>
<comment type="caution">
    <text evidence="2">The sequence shown here is derived from an EMBL/GenBank/DDBJ whole genome shotgun (WGS) entry which is preliminary data.</text>
</comment>
<proteinExistence type="predicted"/>
<organism evidence="2 3">
    <name type="scientific">Chytriomyces confervae</name>
    <dbReference type="NCBI Taxonomy" id="246404"/>
    <lineage>
        <taxon>Eukaryota</taxon>
        <taxon>Fungi</taxon>
        <taxon>Fungi incertae sedis</taxon>
        <taxon>Chytridiomycota</taxon>
        <taxon>Chytridiomycota incertae sedis</taxon>
        <taxon>Chytridiomycetes</taxon>
        <taxon>Chytridiales</taxon>
        <taxon>Chytriomycetaceae</taxon>
        <taxon>Chytriomyces</taxon>
    </lineage>
</organism>
<dbReference type="OrthoDB" id="2144292at2759"/>
<gene>
    <name evidence="2" type="ORF">CcCBS67573_g09412</name>
</gene>
<evidence type="ECO:0000313" key="2">
    <source>
        <dbReference type="EMBL" id="TPX55905.1"/>
    </source>
</evidence>
<protein>
    <submittedName>
        <fullName evidence="2">Uncharacterized protein</fullName>
    </submittedName>
</protein>
<accession>A0A507DXK6</accession>